<reference evidence="4 5" key="1">
    <citation type="submission" date="2018-11" db="EMBL/GenBank/DDBJ databases">
        <title>Sequencing the genomes of 1000 actinobacteria strains.</title>
        <authorList>
            <person name="Klenk H.-P."/>
        </authorList>
    </citation>
    <scope>NUCLEOTIDE SEQUENCE [LARGE SCALE GENOMIC DNA]</scope>
    <source>
        <strain evidence="4 5">DSM 10546</strain>
    </source>
</reference>
<protein>
    <submittedName>
        <fullName evidence="4">LuxR family two component transcriptional regulator</fullName>
    </submittedName>
</protein>
<evidence type="ECO:0000259" key="3">
    <source>
        <dbReference type="PROSITE" id="PS50110"/>
    </source>
</evidence>
<comment type="caution">
    <text evidence="4">The sequence shown here is derived from an EMBL/GenBank/DDBJ whole genome shotgun (WGS) entry which is preliminary data.</text>
</comment>
<dbReference type="GO" id="GO:0006355">
    <property type="term" value="P:regulation of DNA-templated transcription"/>
    <property type="evidence" value="ECO:0007669"/>
    <property type="project" value="InterPro"/>
</dbReference>
<dbReference type="Gene3D" id="3.40.50.2300">
    <property type="match status" value="1"/>
</dbReference>
<feature type="domain" description="Response regulatory" evidence="3">
    <location>
        <begin position="7"/>
        <end position="123"/>
    </location>
</feature>
<keyword evidence="1" id="KW-0238">DNA-binding</keyword>
<sequence>MNTSPLRLAALDDHPVVLAGLQAIEQASSGGLAIVHSVTEPEEFFRRVAEEPVDVALVDLQLKDGLRGPEVVAQLDEMGIPSVVYTAELRPMPIRRAVAAGALGLALKNDPLDGLIRTIQSAAAREFAVSSQLADVLIKGPSLTPRLAPREIEALELLHQGIPRKSVGRLMNPPASDSTVDTYLRRVSSKYRMLGRTVHGVPDALSHAERDGYFEG</sequence>
<dbReference type="RefSeq" id="WP_170165288.1">
    <property type="nucleotide sequence ID" value="NZ_RKHG01000001.1"/>
</dbReference>
<evidence type="ECO:0000313" key="4">
    <source>
        <dbReference type="EMBL" id="ROR54456.1"/>
    </source>
</evidence>
<evidence type="ECO:0000256" key="1">
    <source>
        <dbReference type="ARBA" id="ARBA00023125"/>
    </source>
</evidence>
<dbReference type="AlphaFoldDB" id="A0A3N1ZUJ4"/>
<organism evidence="4 5">
    <name type="scientific">Luteococcus japonicus</name>
    <dbReference type="NCBI Taxonomy" id="33984"/>
    <lineage>
        <taxon>Bacteria</taxon>
        <taxon>Bacillati</taxon>
        <taxon>Actinomycetota</taxon>
        <taxon>Actinomycetes</taxon>
        <taxon>Propionibacteriales</taxon>
        <taxon>Propionibacteriaceae</taxon>
        <taxon>Luteococcus</taxon>
    </lineage>
</organism>
<dbReference type="GO" id="GO:0003677">
    <property type="term" value="F:DNA binding"/>
    <property type="evidence" value="ECO:0007669"/>
    <property type="project" value="UniProtKB-KW"/>
</dbReference>
<dbReference type="SUPFAM" id="SSF46894">
    <property type="entry name" value="C-terminal effector domain of the bipartite response regulators"/>
    <property type="match status" value="1"/>
</dbReference>
<keyword evidence="2" id="KW-0597">Phosphoprotein</keyword>
<dbReference type="SMART" id="SM00448">
    <property type="entry name" value="REC"/>
    <property type="match status" value="1"/>
</dbReference>
<dbReference type="InterPro" id="IPR016032">
    <property type="entry name" value="Sig_transdc_resp-reg_C-effctor"/>
</dbReference>
<dbReference type="SUPFAM" id="SSF52172">
    <property type="entry name" value="CheY-like"/>
    <property type="match status" value="1"/>
</dbReference>
<dbReference type="GO" id="GO:0000160">
    <property type="term" value="P:phosphorelay signal transduction system"/>
    <property type="evidence" value="ECO:0007669"/>
    <property type="project" value="InterPro"/>
</dbReference>
<proteinExistence type="predicted"/>
<dbReference type="Proteomes" id="UP000275749">
    <property type="component" value="Unassembled WGS sequence"/>
</dbReference>
<dbReference type="InterPro" id="IPR001789">
    <property type="entry name" value="Sig_transdc_resp-reg_receiver"/>
</dbReference>
<dbReference type="PROSITE" id="PS50110">
    <property type="entry name" value="RESPONSE_REGULATORY"/>
    <property type="match status" value="1"/>
</dbReference>
<dbReference type="InterPro" id="IPR036388">
    <property type="entry name" value="WH-like_DNA-bd_sf"/>
</dbReference>
<feature type="modified residue" description="4-aspartylphosphate" evidence="2">
    <location>
        <position position="59"/>
    </location>
</feature>
<dbReference type="Pfam" id="PF00072">
    <property type="entry name" value="Response_reg"/>
    <property type="match status" value="1"/>
</dbReference>
<evidence type="ECO:0000256" key="2">
    <source>
        <dbReference type="PROSITE-ProRule" id="PRU00169"/>
    </source>
</evidence>
<name>A0A3N1ZUJ4_9ACTN</name>
<dbReference type="EMBL" id="RKHG01000001">
    <property type="protein sequence ID" value="ROR54456.1"/>
    <property type="molecule type" value="Genomic_DNA"/>
</dbReference>
<dbReference type="PANTHER" id="PTHR43214">
    <property type="entry name" value="TWO-COMPONENT RESPONSE REGULATOR"/>
    <property type="match status" value="1"/>
</dbReference>
<evidence type="ECO:0000313" key="5">
    <source>
        <dbReference type="Proteomes" id="UP000275749"/>
    </source>
</evidence>
<gene>
    <name evidence="4" type="ORF">EDD41_1665</name>
</gene>
<dbReference type="InterPro" id="IPR011006">
    <property type="entry name" value="CheY-like_superfamily"/>
</dbReference>
<dbReference type="InterPro" id="IPR039420">
    <property type="entry name" value="WalR-like"/>
</dbReference>
<dbReference type="Gene3D" id="1.10.10.10">
    <property type="entry name" value="Winged helix-like DNA-binding domain superfamily/Winged helix DNA-binding domain"/>
    <property type="match status" value="1"/>
</dbReference>
<accession>A0A3N1ZUJ4</accession>